<keyword evidence="3" id="KW-1185">Reference proteome</keyword>
<organism evidence="2 3">
    <name type="scientific">Tetrapyrgos nigripes</name>
    <dbReference type="NCBI Taxonomy" id="182062"/>
    <lineage>
        <taxon>Eukaryota</taxon>
        <taxon>Fungi</taxon>
        <taxon>Dikarya</taxon>
        <taxon>Basidiomycota</taxon>
        <taxon>Agaricomycotina</taxon>
        <taxon>Agaricomycetes</taxon>
        <taxon>Agaricomycetidae</taxon>
        <taxon>Agaricales</taxon>
        <taxon>Marasmiineae</taxon>
        <taxon>Marasmiaceae</taxon>
        <taxon>Tetrapyrgos</taxon>
    </lineage>
</organism>
<dbReference type="EMBL" id="JAACJM010000032">
    <property type="protein sequence ID" value="KAF5364674.1"/>
    <property type="molecule type" value="Genomic_DNA"/>
</dbReference>
<dbReference type="OrthoDB" id="10562920at2759"/>
<protein>
    <submittedName>
        <fullName evidence="2">Uncharacterized protein</fullName>
    </submittedName>
</protein>
<evidence type="ECO:0000256" key="1">
    <source>
        <dbReference type="SAM" id="MobiDB-lite"/>
    </source>
</evidence>
<evidence type="ECO:0000313" key="3">
    <source>
        <dbReference type="Proteomes" id="UP000559256"/>
    </source>
</evidence>
<feature type="region of interest" description="Disordered" evidence="1">
    <location>
        <begin position="27"/>
        <end position="57"/>
    </location>
</feature>
<evidence type="ECO:0000313" key="2">
    <source>
        <dbReference type="EMBL" id="KAF5364674.1"/>
    </source>
</evidence>
<sequence>MELRRFYTGYVSSAIPPHRYPQVYNIRIGGKRRRRRSNAADSGPYSRQKPSKSSPLAQVHSVSFLDLNFEAEDEDDDMDMEVDTASLDSGIELDFVSLQNPWPESQGNSVPQTSYEGNNISLAHQTEARGQVYLPFQSCSDLSSTLAESEPDPATPPGLEEATSTIVHLCNELEYIAKVLLPKTISKIDTKTMTKSRSLDHCIPDPLAESIIEVSFPKSGTLSLFDGEPFSELPPGDTVSV</sequence>
<dbReference type="Proteomes" id="UP000559256">
    <property type="component" value="Unassembled WGS sequence"/>
</dbReference>
<gene>
    <name evidence="2" type="ORF">D9758_005518</name>
</gene>
<reference evidence="2 3" key="1">
    <citation type="journal article" date="2020" name="ISME J.">
        <title>Uncovering the hidden diversity of litter-decomposition mechanisms in mushroom-forming fungi.</title>
        <authorList>
            <person name="Floudas D."/>
            <person name="Bentzer J."/>
            <person name="Ahren D."/>
            <person name="Johansson T."/>
            <person name="Persson P."/>
            <person name="Tunlid A."/>
        </authorList>
    </citation>
    <scope>NUCLEOTIDE SEQUENCE [LARGE SCALE GENOMIC DNA]</scope>
    <source>
        <strain evidence="2 3">CBS 291.85</strain>
    </source>
</reference>
<dbReference type="AlphaFoldDB" id="A0A8H5LPH0"/>
<proteinExistence type="predicted"/>
<comment type="caution">
    <text evidence="2">The sequence shown here is derived from an EMBL/GenBank/DDBJ whole genome shotgun (WGS) entry which is preliminary data.</text>
</comment>
<accession>A0A8H5LPH0</accession>
<name>A0A8H5LPH0_9AGAR</name>